<gene>
    <name evidence="1" type="ORF">H5410_064323</name>
</gene>
<protein>
    <submittedName>
        <fullName evidence="1">Uncharacterized protein</fullName>
    </submittedName>
</protein>
<sequence>MGRSELNWEEWGYHCVAGQMAMAKQGNQQGSYTISCVLKSTQRDFTRCFTRIYKPHTNPEREDLWHEFAAIRGLWNEQWLTEKAWLETSFEEDEVLDAVNSCAPNKSLGPDGFTMAFY</sequence>
<dbReference type="AlphaFoldDB" id="A0A9J5VZU7"/>
<evidence type="ECO:0000313" key="2">
    <source>
        <dbReference type="Proteomes" id="UP000824120"/>
    </source>
</evidence>
<dbReference type="Proteomes" id="UP000824120">
    <property type="component" value="Unassembled WGS sequence"/>
</dbReference>
<accession>A0A9J5VZU7</accession>
<organism evidence="1 2">
    <name type="scientific">Solanum commersonii</name>
    <name type="common">Commerson's wild potato</name>
    <name type="synonym">Commerson's nightshade</name>
    <dbReference type="NCBI Taxonomy" id="4109"/>
    <lineage>
        <taxon>Eukaryota</taxon>
        <taxon>Viridiplantae</taxon>
        <taxon>Streptophyta</taxon>
        <taxon>Embryophyta</taxon>
        <taxon>Tracheophyta</taxon>
        <taxon>Spermatophyta</taxon>
        <taxon>Magnoliopsida</taxon>
        <taxon>eudicotyledons</taxon>
        <taxon>Gunneridae</taxon>
        <taxon>Pentapetalae</taxon>
        <taxon>asterids</taxon>
        <taxon>lamiids</taxon>
        <taxon>Solanales</taxon>
        <taxon>Solanaceae</taxon>
        <taxon>Solanoideae</taxon>
        <taxon>Solaneae</taxon>
        <taxon>Solanum</taxon>
    </lineage>
</organism>
<evidence type="ECO:0000313" key="1">
    <source>
        <dbReference type="EMBL" id="KAG5568666.1"/>
    </source>
</evidence>
<comment type="caution">
    <text evidence="1">The sequence shown here is derived from an EMBL/GenBank/DDBJ whole genome shotgun (WGS) entry which is preliminary data.</text>
</comment>
<reference evidence="1" key="1">
    <citation type="submission" date="2020-09" db="EMBL/GenBank/DDBJ databases">
        <title>De no assembly of potato wild relative species, Solanum commersonii.</title>
        <authorList>
            <person name="Cho K."/>
        </authorList>
    </citation>
    <scope>NUCLEOTIDE SEQUENCE</scope>
    <source>
        <strain evidence="1">LZ3.2</strain>
        <tissue evidence="1">Leaf</tissue>
    </source>
</reference>
<keyword evidence="2" id="KW-1185">Reference proteome</keyword>
<dbReference type="OrthoDB" id="1906115at2759"/>
<proteinExistence type="predicted"/>
<dbReference type="EMBL" id="JACXVP010000071">
    <property type="protein sequence ID" value="KAG5568666.1"/>
    <property type="molecule type" value="Genomic_DNA"/>
</dbReference>
<name>A0A9J5VZU7_SOLCO</name>